<keyword evidence="7" id="KW-0503">Monooxygenase</keyword>
<protein>
    <submittedName>
        <fullName evidence="8">Uncharacterized protein</fullName>
    </submittedName>
</protein>
<proteinExistence type="inferred from homology"/>
<keyword evidence="5 6" id="KW-0408">Iron</keyword>
<dbReference type="GO" id="GO:0004497">
    <property type="term" value="F:monooxygenase activity"/>
    <property type="evidence" value="ECO:0007669"/>
    <property type="project" value="UniProtKB-KW"/>
</dbReference>
<dbReference type="EMBL" id="CM003536">
    <property type="protein sequence ID" value="RCV44718.1"/>
    <property type="molecule type" value="Genomic_DNA"/>
</dbReference>
<evidence type="ECO:0000256" key="2">
    <source>
        <dbReference type="ARBA" id="ARBA00022617"/>
    </source>
</evidence>
<evidence type="ECO:0000256" key="4">
    <source>
        <dbReference type="ARBA" id="ARBA00023002"/>
    </source>
</evidence>
<comment type="cofactor">
    <cofactor evidence="6">
        <name>heme</name>
        <dbReference type="ChEBI" id="CHEBI:30413"/>
    </cofactor>
</comment>
<dbReference type="AlphaFoldDB" id="A0A368SQN0"/>
<comment type="similarity">
    <text evidence="1 7">Belongs to the cytochrome P450 family.</text>
</comment>
<evidence type="ECO:0000313" key="8">
    <source>
        <dbReference type="EMBL" id="RCV44718.1"/>
    </source>
</evidence>
<dbReference type="Pfam" id="PF00067">
    <property type="entry name" value="p450"/>
    <property type="match status" value="1"/>
</dbReference>
<dbReference type="PRINTS" id="PR00385">
    <property type="entry name" value="P450"/>
</dbReference>
<dbReference type="GO" id="GO:0005506">
    <property type="term" value="F:iron ion binding"/>
    <property type="evidence" value="ECO:0007669"/>
    <property type="project" value="InterPro"/>
</dbReference>
<accession>A0A368SQN0</accession>
<dbReference type="InterPro" id="IPR017972">
    <property type="entry name" value="Cyt_P450_CS"/>
</dbReference>
<dbReference type="InterPro" id="IPR001128">
    <property type="entry name" value="Cyt_P450"/>
</dbReference>
<evidence type="ECO:0000256" key="7">
    <source>
        <dbReference type="RuleBase" id="RU000461"/>
    </source>
</evidence>
<feature type="binding site" description="axial binding residue" evidence="6">
    <location>
        <position position="492"/>
    </location>
    <ligand>
        <name>heme</name>
        <dbReference type="ChEBI" id="CHEBI:30413"/>
    </ligand>
    <ligandPart>
        <name>Fe</name>
        <dbReference type="ChEBI" id="CHEBI:18248"/>
    </ligandPart>
</feature>
<dbReference type="InterPro" id="IPR002401">
    <property type="entry name" value="Cyt_P450_E_grp-I"/>
</dbReference>
<gene>
    <name evidence="8" type="ORF">SETIT_9G397000v2</name>
</gene>
<dbReference type="InterPro" id="IPR036396">
    <property type="entry name" value="Cyt_P450_sf"/>
</dbReference>
<evidence type="ECO:0000256" key="3">
    <source>
        <dbReference type="ARBA" id="ARBA00022723"/>
    </source>
</evidence>
<sequence>MHPISTQNASRSDFRSTTTLHVPMELLLPPWASSSSSSSLGAVLAAALLLVTVLCRRRSSTTRSRKYNLPPGPRPWPVIGNLNLIGSLPHRSIHELSARHGPLMSLRFGSVPVVVGASVDAARFILKTHDVAFIDRPKMASGRYTAYNFSDIVWSPYGAYWRQARKLWQTKLFSARQLRSQEHVRLEEVRDLLRGLHGLAEGRVAVALKEHLLMLNLNVISRMALGRKYVGEGTAGSPVSPAEFRWMVDELFVLNGVFSIGDFIPWLNCLDLQGYIARMKRLGKMFDRFLEHVVDEHNERRRREGEGFVAKDMVDLLLELADDPSLEVPIERDGVKGFALDLIAGGTDTSAVATEWAMSELLRNPEVMAKATEELDSVVGHGRLLVTEEDIPKLPYLEAVVKETFRLHPVTPLLAPRLSREDASSTGGGGGGGYDIPAGTLVFVNIWTIGRDPAVWGRAAEEFRPERFVGSSVDVKGQDLELLPFGSGRRMCPGYTLGLKMVQLTLANLLHAFAWRLPDGVAAEELSMEEKFGLAVPRKVPLEAVAEPRLPAHLYATAP</sequence>
<organism evidence="8">
    <name type="scientific">Setaria italica</name>
    <name type="common">Foxtail millet</name>
    <name type="synonym">Panicum italicum</name>
    <dbReference type="NCBI Taxonomy" id="4555"/>
    <lineage>
        <taxon>Eukaryota</taxon>
        <taxon>Viridiplantae</taxon>
        <taxon>Streptophyta</taxon>
        <taxon>Embryophyta</taxon>
        <taxon>Tracheophyta</taxon>
        <taxon>Spermatophyta</taxon>
        <taxon>Magnoliopsida</taxon>
        <taxon>Liliopsida</taxon>
        <taxon>Poales</taxon>
        <taxon>Poaceae</taxon>
        <taxon>PACMAD clade</taxon>
        <taxon>Panicoideae</taxon>
        <taxon>Panicodae</taxon>
        <taxon>Paniceae</taxon>
        <taxon>Cenchrinae</taxon>
        <taxon>Setaria</taxon>
    </lineage>
</organism>
<dbReference type="FunFam" id="1.10.630.10:FF:000038">
    <property type="entry name" value="Cytochrome P450 84A1"/>
    <property type="match status" value="1"/>
</dbReference>
<evidence type="ECO:0000256" key="1">
    <source>
        <dbReference type="ARBA" id="ARBA00010617"/>
    </source>
</evidence>
<keyword evidence="3 6" id="KW-0479">Metal-binding</keyword>
<reference evidence="8" key="2">
    <citation type="submission" date="2015-07" db="EMBL/GenBank/DDBJ databases">
        <authorList>
            <person name="Noorani M."/>
        </authorList>
    </citation>
    <scope>NUCLEOTIDE SEQUENCE</scope>
    <source>
        <strain evidence="8">Yugu1</strain>
    </source>
</reference>
<dbReference type="SUPFAM" id="SSF48264">
    <property type="entry name" value="Cytochrome P450"/>
    <property type="match status" value="1"/>
</dbReference>
<dbReference type="PROSITE" id="PS00086">
    <property type="entry name" value="CYTOCHROME_P450"/>
    <property type="match status" value="1"/>
</dbReference>
<dbReference type="PANTHER" id="PTHR47944">
    <property type="entry name" value="CYTOCHROME P450 98A9"/>
    <property type="match status" value="1"/>
</dbReference>
<dbReference type="GO" id="GO:0016705">
    <property type="term" value="F:oxidoreductase activity, acting on paired donors, with incorporation or reduction of molecular oxygen"/>
    <property type="evidence" value="ECO:0007669"/>
    <property type="project" value="InterPro"/>
</dbReference>
<dbReference type="Gene3D" id="1.10.630.10">
    <property type="entry name" value="Cytochrome P450"/>
    <property type="match status" value="1"/>
</dbReference>
<evidence type="ECO:0000256" key="6">
    <source>
        <dbReference type="PIRSR" id="PIRSR602401-1"/>
    </source>
</evidence>
<keyword evidence="2 6" id="KW-0349">Heme</keyword>
<dbReference type="PRINTS" id="PR00463">
    <property type="entry name" value="EP450I"/>
</dbReference>
<evidence type="ECO:0000256" key="5">
    <source>
        <dbReference type="ARBA" id="ARBA00023004"/>
    </source>
</evidence>
<dbReference type="GO" id="GO:0020037">
    <property type="term" value="F:heme binding"/>
    <property type="evidence" value="ECO:0007669"/>
    <property type="project" value="InterPro"/>
</dbReference>
<name>A0A368SQN0_SETIT</name>
<reference evidence="8" key="1">
    <citation type="journal article" date="2012" name="Nat. Biotechnol.">
        <title>Reference genome sequence of the model plant Setaria.</title>
        <authorList>
            <person name="Bennetzen J.L."/>
            <person name="Schmutz J."/>
            <person name="Wang H."/>
            <person name="Percifield R."/>
            <person name="Hawkins J."/>
            <person name="Pontaroli A.C."/>
            <person name="Estep M."/>
            <person name="Feng L."/>
            <person name="Vaughn J.N."/>
            <person name="Grimwood J."/>
            <person name="Jenkins J."/>
            <person name="Barry K."/>
            <person name="Lindquist E."/>
            <person name="Hellsten U."/>
            <person name="Deshpande S."/>
            <person name="Wang X."/>
            <person name="Wu X."/>
            <person name="Mitros T."/>
            <person name="Triplett J."/>
            <person name="Yang X."/>
            <person name="Ye C.Y."/>
            <person name="Mauro-Herrera M."/>
            <person name="Wang L."/>
            <person name="Li P."/>
            <person name="Sharma M."/>
            <person name="Sharma R."/>
            <person name="Ronald P.C."/>
            <person name="Panaud O."/>
            <person name="Kellogg E.A."/>
            <person name="Brutnell T.P."/>
            <person name="Doust A.N."/>
            <person name="Tuskan G.A."/>
            <person name="Rokhsar D."/>
            <person name="Devos K.M."/>
        </authorList>
    </citation>
    <scope>NUCLEOTIDE SEQUENCE [LARGE SCALE GENOMIC DNA]</scope>
    <source>
        <strain evidence="8">Yugu1</strain>
    </source>
</reference>
<keyword evidence="4 7" id="KW-0560">Oxidoreductase</keyword>
<dbReference type="CDD" id="cd20618">
    <property type="entry name" value="CYP71_clan"/>
    <property type="match status" value="1"/>
</dbReference>
<dbReference type="OrthoDB" id="2789670at2759"/>
<dbReference type="PANTHER" id="PTHR47944:SF9">
    <property type="entry name" value="FLAVONOID 3-MONOOXYGENASE"/>
    <property type="match status" value="1"/>
</dbReference>